<evidence type="ECO:0000256" key="1">
    <source>
        <dbReference type="RuleBase" id="RU367053"/>
    </source>
</evidence>
<dbReference type="EMBL" id="CAJHIT010000004">
    <property type="protein sequence ID" value="CAD6500602.1"/>
    <property type="molecule type" value="Genomic_DNA"/>
</dbReference>
<gene>
    <name evidence="4" type="ORF">BGTH12_LOCUS1960</name>
</gene>
<comment type="catalytic activity">
    <reaction evidence="1">
        <text>a 5'-end triphospho-ribonucleoside in mRNA + H2O = a 5'-end diphospho-ribonucleoside in mRNA + phosphate + H(+)</text>
        <dbReference type="Rhea" id="RHEA:67004"/>
        <dbReference type="Rhea" id="RHEA-COMP:17164"/>
        <dbReference type="Rhea" id="RHEA-COMP:17165"/>
        <dbReference type="ChEBI" id="CHEBI:15377"/>
        <dbReference type="ChEBI" id="CHEBI:15378"/>
        <dbReference type="ChEBI" id="CHEBI:43474"/>
        <dbReference type="ChEBI" id="CHEBI:167616"/>
        <dbReference type="ChEBI" id="CHEBI:167618"/>
        <dbReference type="EC" id="3.6.1.74"/>
    </reaction>
</comment>
<evidence type="ECO:0000259" key="3">
    <source>
        <dbReference type="Pfam" id="PF02940"/>
    </source>
</evidence>
<dbReference type="GO" id="GO:0006370">
    <property type="term" value="P:7-methylguanosine mRNA capping"/>
    <property type="evidence" value="ECO:0007669"/>
    <property type="project" value="UniProtKB-UniRule"/>
</dbReference>
<keyword evidence="1" id="KW-0539">Nucleus</keyword>
<protein>
    <recommendedName>
        <fullName evidence="1">mRNA-capping enzyme subunit beta</fullName>
        <ecNumber evidence="1">3.6.1.74</ecNumber>
    </recommendedName>
    <alternativeName>
        <fullName evidence="1">mRNA 5'-phosphatase</fullName>
    </alternativeName>
    <alternativeName>
        <fullName evidence="1">mRNA 5'-triphosphate monophosphatase</fullName>
    </alternativeName>
</protein>
<dbReference type="InterPro" id="IPR004206">
    <property type="entry name" value="mRNA_triPase_Cet1"/>
</dbReference>
<feature type="region of interest" description="Disordered" evidence="2">
    <location>
        <begin position="255"/>
        <end position="313"/>
    </location>
</feature>
<feature type="compositionally biased region" description="Polar residues" evidence="2">
    <location>
        <begin position="1"/>
        <end position="18"/>
    </location>
</feature>
<feature type="domain" description="mRNA triphosphatase Cet1-like" evidence="3">
    <location>
        <begin position="447"/>
        <end position="693"/>
    </location>
</feature>
<comment type="subcellular location">
    <subcellularLocation>
        <location evidence="1">Nucleus</location>
    </subcellularLocation>
</comment>
<accession>A0A9W4GCK5</accession>
<organism evidence="4 5">
    <name type="scientific">Blumeria graminis f. sp. triticale</name>
    <dbReference type="NCBI Taxonomy" id="1689686"/>
    <lineage>
        <taxon>Eukaryota</taxon>
        <taxon>Fungi</taxon>
        <taxon>Dikarya</taxon>
        <taxon>Ascomycota</taxon>
        <taxon>Pezizomycotina</taxon>
        <taxon>Leotiomycetes</taxon>
        <taxon>Erysiphales</taxon>
        <taxon>Erysiphaceae</taxon>
        <taxon>Blumeria</taxon>
    </lineage>
</organism>
<feature type="compositionally biased region" description="Basic and acidic residues" evidence="2">
    <location>
        <begin position="44"/>
        <end position="55"/>
    </location>
</feature>
<feature type="compositionally biased region" description="Polar residues" evidence="2">
    <location>
        <begin position="298"/>
        <end position="307"/>
    </location>
</feature>
<comment type="function">
    <text evidence="1">First step of mRNA capping. Converts the 5'-triphosphate end of a nascent mRNA chain into a diphosphate end.</text>
</comment>
<feature type="compositionally biased region" description="Basic and acidic residues" evidence="2">
    <location>
        <begin position="25"/>
        <end position="36"/>
    </location>
</feature>
<reference evidence="4" key="1">
    <citation type="submission" date="2020-10" db="EMBL/GenBank/DDBJ databases">
        <authorList>
            <person name="Muller C M."/>
        </authorList>
    </citation>
    <scope>NUCLEOTIDE SEQUENCE</scope>
    <source>
        <strain evidence="4">THUN-12</strain>
    </source>
</reference>
<dbReference type="PANTHER" id="PTHR28118:SF1">
    <property type="entry name" value="POLYNUCLEOTIDE 5'-TRIPHOSPHATASE CTL1-RELATED"/>
    <property type="match status" value="1"/>
</dbReference>
<dbReference type="GO" id="GO:0004651">
    <property type="term" value="F:polynucleotide 5'-phosphatase activity"/>
    <property type="evidence" value="ECO:0007669"/>
    <property type="project" value="UniProtKB-UniRule"/>
</dbReference>
<proteinExistence type="inferred from homology"/>
<feature type="region of interest" description="Disordered" evidence="2">
    <location>
        <begin position="1"/>
        <end position="82"/>
    </location>
</feature>
<comment type="subunit">
    <text evidence="1">Heterodimer. The mRNA-capping enzyme is composed of two separate chains alpha and beta, respectively a mRNA guanylyltransferase and an mRNA 5'-triphosphate monophosphatase.</text>
</comment>
<comment type="similarity">
    <text evidence="1">Belongs to the fungal TPase family.</text>
</comment>
<dbReference type="GO" id="GO:0031533">
    <property type="term" value="C:mRNA capping enzyme complex"/>
    <property type="evidence" value="ECO:0007669"/>
    <property type="project" value="UniProtKB-UniRule"/>
</dbReference>
<feature type="region of interest" description="Disordered" evidence="2">
    <location>
        <begin position="368"/>
        <end position="392"/>
    </location>
</feature>
<dbReference type="GO" id="GO:0140818">
    <property type="term" value="F:mRNA 5'-triphosphate monophosphatase activity"/>
    <property type="evidence" value="ECO:0007669"/>
    <property type="project" value="UniProtKB-EC"/>
</dbReference>
<dbReference type="Pfam" id="PF02940">
    <property type="entry name" value="mRNA_triPase"/>
    <property type="match status" value="1"/>
</dbReference>
<dbReference type="Proteomes" id="UP000683417">
    <property type="component" value="Unassembled WGS sequence"/>
</dbReference>
<name>A0A9W4GCK5_BLUGR</name>
<feature type="region of interest" description="Disordered" evidence="2">
    <location>
        <begin position="150"/>
        <end position="188"/>
    </location>
</feature>
<dbReference type="AlphaFoldDB" id="A0A9W4GCK5"/>
<evidence type="ECO:0000313" key="5">
    <source>
        <dbReference type="Proteomes" id="UP000683417"/>
    </source>
</evidence>
<keyword evidence="1" id="KW-0506">mRNA capping</keyword>
<dbReference type="CDD" id="cd07470">
    <property type="entry name" value="CYTH-like_mRNA_RTPase"/>
    <property type="match status" value="1"/>
</dbReference>
<evidence type="ECO:0000256" key="2">
    <source>
        <dbReference type="SAM" id="MobiDB-lite"/>
    </source>
</evidence>
<feature type="compositionally biased region" description="Low complexity" evidence="2">
    <location>
        <begin position="152"/>
        <end position="181"/>
    </location>
</feature>
<feature type="compositionally biased region" description="Polar residues" evidence="2">
    <location>
        <begin position="61"/>
        <end position="71"/>
    </location>
</feature>
<evidence type="ECO:0000313" key="4">
    <source>
        <dbReference type="EMBL" id="CAD6500602.1"/>
    </source>
</evidence>
<keyword evidence="1" id="KW-0507">mRNA processing</keyword>
<keyword evidence="1" id="KW-0378">Hydrolase</keyword>
<comment type="cofactor">
    <cofactor evidence="1">
        <name>Mg(2+)</name>
        <dbReference type="ChEBI" id="CHEBI:18420"/>
    </cofactor>
</comment>
<dbReference type="PANTHER" id="PTHR28118">
    <property type="entry name" value="POLYNUCLEOTIDE 5'-TRIPHOSPHATASE-RELATED"/>
    <property type="match status" value="1"/>
</dbReference>
<feature type="compositionally biased region" description="Polar residues" evidence="2">
    <location>
        <begin position="255"/>
        <end position="272"/>
    </location>
</feature>
<dbReference type="EC" id="3.6.1.74" evidence="1"/>
<comment type="caution">
    <text evidence="4">The sequence shown here is derived from an EMBL/GenBank/DDBJ whole genome shotgun (WGS) entry which is preliminary data.</text>
</comment>
<dbReference type="InterPro" id="IPR040343">
    <property type="entry name" value="Cet1/Ctl1"/>
</dbReference>
<sequence length="735" mass="82272">MDLRSIINTEAGDNSIRNRSIPETPDQKLQARRDSDQNDPAHASPDKYLSHDYRVQKITAPPTTRNYTQQHHSQRPSPPLIQASPLRELKSPSRSFSGQTPYLDTSSSAINQYLFPQTNQEPQTPERPPLQIKASLHSESYQHQNLNSNEYQTSAGQTSSSSQNSLTNASQPHLQHQQPHPYTTIPSSISTHNQANLVNLQLKESPKVGVRQSDFSHQILATTPLRISQSSSTGNTTQSKVYIPNSAPTSFQILPNSPSGCNSQKISLNKKNQSSQEERERSVSISPKTRLSHHQDESLAQLQSIEGTDQKSNKVESAVMETVESQYINVGMSSKPYSKSVKSVRRSVQPMRKRIRYSSPPVWARSIRGSDSYRATHKKSSKHHETQPKQAVISVPNASPCTQITTDGVSNGSMTTAIQPITPVADAHPSLFLGNWEECITGQRPSDHMSKVVGDFLFYNVVTRSDIGELSSLGVQIEIEAKFGDLIDKETNQPYYLPAKSECVLSENSRVGFKSNLTEHHHQKLNTFLNRMVTNARPGSSATKPRVKIDYLHRREVDQFYELPKAQHSILPAAIRERQANYHSVKVRVSRDQKTGKVLAKIIKSRVADLHIYSAQTSTPDCRISINLEMPYHGDIDELKAAGNHRNQSPNRSKDRLSYSQSYYQIDLTQVTQVVPSNQTPRAEKDHELEVEISTEAVMEQGQLAAAGKPNDYLPLVEGFLNNIRVLSRLVAEYK</sequence>